<evidence type="ECO:0000256" key="8">
    <source>
        <dbReference type="ARBA" id="ARBA00047660"/>
    </source>
</evidence>
<dbReference type="Gene3D" id="3.40.50.300">
    <property type="entry name" value="P-loop containing nucleotide triphosphate hydrolases"/>
    <property type="match status" value="1"/>
</dbReference>
<dbReference type="EMBL" id="JAUNZN010000002">
    <property type="protein sequence ID" value="KAK4826508.1"/>
    <property type="molecule type" value="Genomic_DNA"/>
</dbReference>
<reference evidence="10 11" key="1">
    <citation type="journal article" date="2023" name="J. Hered.">
        <title>Chromosome-level genome of the wood stork (Mycteria americana) provides insight into avian chromosome evolution.</title>
        <authorList>
            <person name="Flamio R. Jr."/>
            <person name="Ramstad K.M."/>
        </authorList>
    </citation>
    <scope>NUCLEOTIDE SEQUENCE [LARGE SCALE GENOMIC DNA]</scope>
    <source>
        <strain evidence="10">JAX WOST 10</strain>
    </source>
</reference>
<keyword evidence="7" id="KW-0636">Prenylation</keyword>
<dbReference type="Pfam" id="PF00071">
    <property type="entry name" value="Ras"/>
    <property type="match status" value="1"/>
</dbReference>
<feature type="compositionally biased region" description="Pro residues" evidence="9">
    <location>
        <begin position="69"/>
        <end position="78"/>
    </location>
</feature>
<dbReference type="Proteomes" id="UP001333110">
    <property type="component" value="Unassembled WGS sequence"/>
</dbReference>
<dbReference type="SMART" id="SM00173">
    <property type="entry name" value="RAS"/>
    <property type="match status" value="1"/>
</dbReference>
<dbReference type="NCBIfam" id="TIGR00231">
    <property type="entry name" value="small_GTP"/>
    <property type="match status" value="1"/>
</dbReference>
<dbReference type="InterPro" id="IPR001806">
    <property type="entry name" value="Small_GTPase"/>
</dbReference>
<evidence type="ECO:0000256" key="2">
    <source>
        <dbReference type="ARBA" id="ARBA00006270"/>
    </source>
</evidence>
<comment type="catalytic activity">
    <reaction evidence="8">
        <text>GTP + H2O = GDP + phosphate + H(+)</text>
        <dbReference type="Rhea" id="RHEA:19669"/>
        <dbReference type="ChEBI" id="CHEBI:15377"/>
        <dbReference type="ChEBI" id="CHEBI:15378"/>
        <dbReference type="ChEBI" id="CHEBI:37565"/>
        <dbReference type="ChEBI" id="CHEBI:43474"/>
        <dbReference type="ChEBI" id="CHEBI:58189"/>
        <dbReference type="EC" id="3.6.5.2"/>
    </reaction>
    <physiologicalReaction direction="left-to-right" evidence="8">
        <dbReference type="Rhea" id="RHEA:19670"/>
    </physiologicalReaction>
</comment>
<protein>
    <recommendedName>
        <fullName evidence="3">small monomeric GTPase</fullName>
        <ecNumber evidence="3">3.6.5.2</ecNumber>
    </recommendedName>
</protein>
<feature type="compositionally biased region" description="Low complexity" evidence="9">
    <location>
        <begin position="86"/>
        <end position="96"/>
    </location>
</feature>
<dbReference type="PRINTS" id="PR00449">
    <property type="entry name" value="RASTRNSFRMNG"/>
</dbReference>
<keyword evidence="6" id="KW-0449">Lipoprotein</keyword>
<comment type="caution">
    <text evidence="10">The sequence shown here is derived from an EMBL/GenBank/DDBJ whole genome shotgun (WGS) entry which is preliminary data.</text>
</comment>
<keyword evidence="4" id="KW-0547">Nucleotide-binding</keyword>
<dbReference type="GO" id="GO:0016020">
    <property type="term" value="C:membrane"/>
    <property type="evidence" value="ECO:0007669"/>
    <property type="project" value="UniProtKB-SubCell"/>
</dbReference>
<dbReference type="GO" id="GO:0003925">
    <property type="term" value="F:G protein activity"/>
    <property type="evidence" value="ECO:0007669"/>
    <property type="project" value="UniProtKB-EC"/>
</dbReference>
<gene>
    <name evidence="10" type="ORF">QYF61_009769</name>
</gene>
<dbReference type="FunFam" id="3.40.50.300:FF:001447">
    <property type="entry name" value="Ras-related protein Rab-1B"/>
    <property type="match status" value="1"/>
</dbReference>
<keyword evidence="5" id="KW-0342">GTP-binding</keyword>
<organism evidence="10 11">
    <name type="scientific">Mycteria americana</name>
    <name type="common">Wood stork</name>
    <dbReference type="NCBI Taxonomy" id="33587"/>
    <lineage>
        <taxon>Eukaryota</taxon>
        <taxon>Metazoa</taxon>
        <taxon>Chordata</taxon>
        <taxon>Craniata</taxon>
        <taxon>Vertebrata</taxon>
        <taxon>Euteleostomi</taxon>
        <taxon>Archelosauria</taxon>
        <taxon>Archosauria</taxon>
        <taxon>Dinosauria</taxon>
        <taxon>Saurischia</taxon>
        <taxon>Theropoda</taxon>
        <taxon>Coelurosauria</taxon>
        <taxon>Aves</taxon>
        <taxon>Neognathae</taxon>
        <taxon>Neoaves</taxon>
        <taxon>Aequornithes</taxon>
        <taxon>Ciconiiformes</taxon>
        <taxon>Ciconiidae</taxon>
        <taxon>Mycteria</taxon>
    </lineage>
</organism>
<name>A0AAN7PI34_MYCAM</name>
<dbReference type="SMART" id="SM00175">
    <property type="entry name" value="RAB"/>
    <property type="match status" value="1"/>
</dbReference>
<dbReference type="InterPro" id="IPR005225">
    <property type="entry name" value="Small_GTP-bd"/>
</dbReference>
<evidence type="ECO:0000256" key="7">
    <source>
        <dbReference type="ARBA" id="ARBA00023289"/>
    </source>
</evidence>
<dbReference type="PROSITE" id="PS51421">
    <property type="entry name" value="RAS"/>
    <property type="match status" value="1"/>
</dbReference>
<keyword evidence="11" id="KW-1185">Reference proteome</keyword>
<dbReference type="SMART" id="SM00174">
    <property type="entry name" value="RHO"/>
    <property type="match status" value="1"/>
</dbReference>
<dbReference type="EC" id="3.6.5.2" evidence="3"/>
<dbReference type="InterPro" id="IPR027417">
    <property type="entry name" value="P-loop_NTPase"/>
</dbReference>
<evidence type="ECO:0000256" key="1">
    <source>
        <dbReference type="ARBA" id="ARBA00004635"/>
    </source>
</evidence>
<dbReference type="PROSITE" id="PS51419">
    <property type="entry name" value="RAB"/>
    <property type="match status" value="1"/>
</dbReference>
<evidence type="ECO:0000256" key="4">
    <source>
        <dbReference type="ARBA" id="ARBA00022741"/>
    </source>
</evidence>
<dbReference type="InterPro" id="IPR050305">
    <property type="entry name" value="Small_GTPase_Rab"/>
</dbReference>
<evidence type="ECO:0000256" key="9">
    <source>
        <dbReference type="SAM" id="MobiDB-lite"/>
    </source>
</evidence>
<evidence type="ECO:0000256" key="5">
    <source>
        <dbReference type="ARBA" id="ARBA00023134"/>
    </source>
</evidence>
<dbReference type="GO" id="GO:0005525">
    <property type="term" value="F:GTP binding"/>
    <property type="evidence" value="ECO:0007669"/>
    <property type="project" value="UniProtKB-KW"/>
</dbReference>
<feature type="region of interest" description="Disordered" evidence="9">
    <location>
        <begin position="1"/>
        <end position="129"/>
    </location>
</feature>
<accession>A0AAN7PI34</accession>
<dbReference type="PANTHER" id="PTHR47980">
    <property type="entry name" value="LD44762P"/>
    <property type="match status" value="1"/>
</dbReference>
<evidence type="ECO:0000313" key="11">
    <source>
        <dbReference type="Proteomes" id="UP001333110"/>
    </source>
</evidence>
<evidence type="ECO:0000256" key="3">
    <source>
        <dbReference type="ARBA" id="ARBA00011984"/>
    </source>
</evidence>
<dbReference type="AlphaFoldDB" id="A0AAN7PI34"/>
<sequence>MAMDAACKRLSSPEAAVSHLKRLSPKRSRWPLRESEGKVRRGPALHGSIRGSVRPVPPVRGGRRRRPAPAQPPGPPTPRAGRRPLPRSGAAHGAAAPAPPRPGQARPGPARPGRHSAPAMAGLGQAQGGAGKPPLLVKIVMAGESCVGKTSIVRRYTEPGSPPAGAPTSSYLATIGIDFKVKPVTFNDTRVKLQIWDTAGQERFHTLSTSYFRGAQGFVLVYDITNLDSFRSITSWMKDIHEKAGDEVDVILLGNKCDKESERVVPKQKGEKVSLILSLGSPEYLSMGL</sequence>
<feature type="compositionally biased region" description="Basic residues" evidence="9">
    <location>
        <begin position="19"/>
        <end position="30"/>
    </location>
</feature>
<dbReference type="SUPFAM" id="SSF52540">
    <property type="entry name" value="P-loop containing nucleoside triphosphate hydrolases"/>
    <property type="match status" value="1"/>
</dbReference>
<comment type="subcellular location">
    <subcellularLocation>
        <location evidence="1">Membrane</location>
        <topology evidence="1">Lipid-anchor</topology>
    </subcellularLocation>
</comment>
<proteinExistence type="inferred from homology"/>
<evidence type="ECO:0000313" key="10">
    <source>
        <dbReference type="EMBL" id="KAK4826508.1"/>
    </source>
</evidence>
<evidence type="ECO:0000256" key="6">
    <source>
        <dbReference type="ARBA" id="ARBA00023288"/>
    </source>
</evidence>
<feature type="compositionally biased region" description="Low complexity" evidence="9">
    <location>
        <begin position="115"/>
        <end position="124"/>
    </location>
</feature>
<comment type="similarity">
    <text evidence="2">Belongs to the small GTPase superfamily. Rab family.</text>
</comment>
<dbReference type="CDD" id="cd00154">
    <property type="entry name" value="Rab"/>
    <property type="match status" value="1"/>
</dbReference>